<keyword evidence="1" id="KW-0732">Signal</keyword>
<feature type="signal peptide" evidence="1">
    <location>
        <begin position="1"/>
        <end position="20"/>
    </location>
</feature>
<organism evidence="2">
    <name type="scientific">Telmatobacter sp. DSM 110680</name>
    <dbReference type="NCBI Taxonomy" id="3036704"/>
    <lineage>
        <taxon>Bacteria</taxon>
        <taxon>Pseudomonadati</taxon>
        <taxon>Acidobacteriota</taxon>
        <taxon>Terriglobia</taxon>
        <taxon>Terriglobales</taxon>
        <taxon>Acidobacteriaceae</taxon>
        <taxon>Telmatobacter</taxon>
    </lineage>
</organism>
<protein>
    <submittedName>
        <fullName evidence="2">TIGR03118 family protein</fullName>
    </submittedName>
</protein>
<proteinExistence type="predicted"/>
<dbReference type="NCBIfam" id="TIGR03118">
    <property type="entry name" value="PEPCTERM_chp_1"/>
    <property type="match status" value="1"/>
</dbReference>
<gene>
    <name evidence="2" type="ORF">P8935_05710</name>
</gene>
<dbReference type="SUPFAM" id="SSF63829">
    <property type="entry name" value="Calcium-dependent phosphotriesterase"/>
    <property type="match status" value="1"/>
</dbReference>
<dbReference type="Gene3D" id="2.130.10.10">
    <property type="entry name" value="YVTN repeat-like/Quinoprotein amine dehydrogenase"/>
    <property type="match status" value="1"/>
</dbReference>
<reference evidence="2" key="1">
    <citation type="submission" date="2023-03" db="EMBL/GenBank/DDBJ databases">
        <title>Edaphobacter sp.</title>
        <authorList>
            <person name="Huber K.J."/>
            <person name="Papendorf J."/>
            <person name="Pilke C."/>
            <person name="Bunk B."/>
            <person name="Sproeer C."/>
            <person name="Pester M."/>
        </authorList>
    </citation>
    <scope>NUCLEOTIDE SEQUENCE</scope>
    <source>
        <strain evidence="2">DSM 110680</strain>
    </source>
</reference>
<dbReference type="RefSeq" id="WP_348264026.1">
    <property type="nucleotide sequence ID" value="NZ_CP121196.1"/>
</dbReference>
<dbReference type="EMBL" id="CP121196">
    <property type="protein sequence ID" value="XBH18808.1"/>
    <property type="molecule type" value="Genomic_DNA"/>
</dbReference>
<sequence>MIQLKSSPTFARFASIGVLAFSSMLPAQQSQHYKQTNLVSDIPGMAAATDPNLVNPWGMSRSSGSPWWISDNGPGLSTLYTGTGTAVPLVVTIPGADGGSGTPTGQIFNGSQDFQIAPGKPALFLFVTEDGTISGWNPGVNGTTAIVKVNTHSASVFKGVAVASINDPHVGSANYLYVADFRKGRVSVYDTNFHRISMDEDAFQDERIPHGFAPFNVQNIGGNLYVAFAKQDSAKHDEVDGAGLGFVDVFSPTGRLLHRLDRSKWFNAPWGMAQAPSDFGIYSHDILVGQFGSGNILVFDPVTGALKGNLVDANNVPIAIDGLWGIAFASGGTSGSATTLYFTAGLNGEQDGLFGTITPIENTFGGDQ</sequence>
<dbReference type="InterPro" id="IPR015943">
    <property type="entry name" value="WD40/YVTN_repeat-like_dom_sf"/>
</dbReference>
<dbReference type="AlphaFoldDB" id="A0AAU7DP32"/>
<evidence type="ECO:0000313" key="2">
    <source>
        <dbReference type="EMBL" id="XBH18808.1"/>
    </source>
</evidence>
<evidence type="ECO:0000256" key="1">
    <source>
        <dbReference type="SAM" id="SignalP"/>
    </source>
</evidence>
<accession>A0AAU7DP32</accession>
<feature type="chain" id="PRO_5043739202" evidence="1">
    <location>
        <begin position="21"/>
        <end position="368"/>
    </location>
</feature>
<dbReference type="InterPro" id="IPR017549">
    <property type="entry name" value="APMV_L690"/>
</dbReference>
<name>A0AAU7DP32_9BACT</name>